<dbReference type="SUPFAM" id="SSF52540">
    <property type="entry name" value="P-loop containing nucleoside triphosphate hydrolases"/>
    <property type="match status" value="1"/>
</dbReference>
<comment type="catalytic activity">
    <reaction evidence="7 8">
        <text>CMP + ATP = CDP + ADP</text>
        <dbReference type="Rhea" id="RHEA:11600"/>
        <dbReference type="ChEBI" id="CHEBI:30616"/>
        <dbReference type="ChEBI" id="CHEBI:58069"/>
        <dbReference type="ChEBI" id="CHEBI:60377"/>
        <dbReference type="ChEBI" id="CHEBI:456216"/>
        <dbReference type="EC" id="2.7.4.25"/>
    </reaction>
</comment>
<comment type="similarity">
    <text evidence="1 8">Belongs to the cytidylate kinase family. Type 1 subfamily.</text>
</comment>
<evidence type="ECO:0000256" key="8">
    <source>
        <dbReference type="HAMAP-Rule" id="MF_00238"/>
    </source>
</evidence>
<evidence type="ECO:0000256" key="4">
    <source>
        <dbReference type="ARBA" id="ARBA00022777"/>
    </source>
</evidence>
<dbReference type="InterPro" id="IPR011994">
    <property type="entry name" value="Cytidylate_kinase_dom"/>
</dbReference>
<dbReference type="AlphaFoldDB" id="A0A1H9RVK3"/>
<dbReference type="Proteomes" id="UP000199051">
    <property type="component" value="Unassembled WGS sequence"/>
</dbReference>
<dbReference type="HAMAP" id="MF_00238">
    <property type="entry name" value="Cytidyl_kinase_type1"/>
    <property type="match status" value="1"/>
</dbReference>
<proteinExistence type="inferred from homology"/>
<dbReference type="CDD" id="cd02020">
    <property type="entry name" value="CMPK"/>
    <property type="match status" value="1"/>
</dbReference>
<keyword evidence="8" id="KW-0963">Cytoplasm</keyword>
<sequence length="224" mass="24480">MEQHIVIAVDGPAAAGKTTTSRALSDRFSLSYLESGRAYRTLAHEALSTGINPEDSQAMIGLITGILQRSRSNALFDPARINNSELRTTAVSKAVSAVAKIPDLRKAITSLMHNWAQSRTASIIEGRDIGTVVFPDARIKFFLTARADERAARRHRQEIGSDYQEVLADVVRRDHEDTSRAASPLRPATDSVVIDTTDLSLDQVINTMSTVCRIAGLTEIRHIA</sequence>
<evidence type="ECO:0000256" key="7">
    <source>
        <dbReference type="ARBA" id="ARBA00048478"/>
    </source>
</evidence>
<dbReference type="STRING" id="155974.SAMN04487818_105103"/>
<dbReference type="InterPro" id="IPR003136">
    <property type="entry name" value="Cytidylate_kin"/>
</dbReference>
<protein>
    <recommendedName>
        <fullName evidence="8">Cytidylate kinase</fullName>
        <shortName evidence="8">CK</shortName>
        <ecNumber evidence="8">2.7.4.25</ecNumber>
    </recommendedName>
    <alternativeName>
        <fullName evidence="8">Cytidine monophosphate kinase</fullName>
        <shortName evidence="8">CMP kinase</shortName>
    </alternativeName>
</protein>
<evidence type="ECO:0000313" key="10">
    <source>
        <dbReference type="EMBL" id="SER76455.1"/>
    </source>
</evidence>
<dbReference type="GO" id="GO:0005737">
    <property type="term" value="C:cytoplasm"/>
    <property type="evidence" value="ECO:0007669"/>
    <property type="project" value="UniProtKB-SubCell"/>
</dbReference>
<dbReference type="GO" id="GO:0036430">
    <property type="term" value="F:CMP kinase activity"/>
    <property type="evidence" value="ECO:0007669"/>
    <property type="project" value="RHEA"/>
</dbReference>
<comment type="subcellular location">
    <subcellularLocation>
        <location evidence="8">Cytoplasm</location>
    </subcellularLocation>
</comment>
<keyword evidence="4 8" id="KW-0418">Kinase</keyword>
<reference evidence="11" key="1">
    <citation type="submission" date="2016-10" db="EMBL/GenBank/DDBJ databases">
        <authorList>
            <person name="Varghese N."/>
            <person name="Submissions S."/>
        </authorList>
    </citation>
    <scope>NUCLEOTIDE SEQUENCE [LARGE SCALE GENOMIC DNA]</scope>
    <source>
        <strain evidence="11">DSM 44260</strain>
    </source>
</reference>
<accession>A0A1H9RVK3</accession>
<evidence type="ECO:0000313" key="11">
    <source>
        <dbReference type="Proteomes" id="UP000199051"/>
    </source>
</evidence>
<dbReference type="InterPro" id="IPR027417">
    <property type="entry name" value="P-loop_NTPase"/>
</dbReference>
<keyword evidence="11" id="KW-1185">Reference proteome</keyword>
<evidence type="ECO:0000259" key="9">
    <source>
        <dbReference type="Pfam" id="PF02224"/>
    </source>
</evidence>
<evidence type="ECO:0000256" key="1">
    <source>
        <dbReference type="ARBA" id="ARBA00009427"/>
    </source>
</evidence>
<dbReference type="Pfam" id="PF02224">
    <property type="entry name" value="Cytidylate_kin"/>
    <property type="match status" value="1"/>
</dbReference>
<dbReference type="EC" id="2.7.4.25" evidence="8"/>
<feature type="domain" description="Cytidylate kinase" evidence="9">
    <location>
        <begin position="7"/>
        <end position="209"/>
    </location>
</feature>
<dbReference type="Gene3D" id="3.40.50.300">
    <property type="entry name" value="P-loop containing nucleotide triphosphate hydrolases"/>
    <property type="match status" value="1"/>
</dbReference>
<evidence type="ECO:0000256" key="5">
    <source>
        <dbReference type="ARBA" id="ARBA00022840"/>
    </source>
</evidence>
<gene>
    <name evidence="8" type="primary">cmk</name>
    <name evidence="10" type="ORF">SAMN04487818_105103</name>
</gene>
<dbReference type="RefSeq" id="WP_092777576.1">
    <property type="nucleotide sequence ID" value="NZ_FOGI01000005.1"/>
</dbReference>
<dbReference type="EMBL" id="FOGI01000005">
    <property type="protein sequence ID" value="SER76455.1"/>
    <property type="molecule type" value="Genomic_DNA"/>
</dbReference>
<organism evidence="10 11">
    <name type="scientific">Actinokineospora terrae</name>
    <dbReference type="NCBI Taxonomy" id="155974"/>
    <lineage>
        <taxon>Bacteria</taxon>
        <taxon>Bacillati</taxon>
        <taxon>Actinomycetota</taxon>
        <taxon>Actinomycetes</taxon>
        <taxon>Pseudonocardiales</taxon>
        <taxon>Pseudonocardiaceae</taxon>
        <taxon>Actinokineospora</taxon>
    </lineage>
</organism>
<dbReference type="GO" id="GO:0036431">
    <property type="term" value="F:dCMP kinase activity"/>
    <property type="evidence" value="ECO:0007669"/>
    <property type="project" value="InterPro"/>
</dbReference>
<evidence type="ECO:0000256" key="2">
    <source>
        <dbReference type="ARBA" id="ARBA00022679"/>
    </source>
</evidence>
<dbReference type="GO" id="GO:0006220">
    <property type="term" value="P:pyrimidine nucleotide metabolic process"/>
    <property type="evidence" value="ECO:0007669"/>
    <property type="project" value="UniProtKB-UniRule"/>
</dbReference>
<dbReference type="GO" id="GO:0005524">
    <property type="term" value="F:ATP binding"/>
    <property type="evidence" value="ECO:0007669"/>
    <property type="project" value="UniProtKB-UniRule"/>
</dbReference>
<comment type="catalytic activity">
    <reaction evidence="6 8">
        <text>dCMP + ATP = dCDP + ADP</text>
        <dbReference type="Rhea" id="RHEA:25094"/>
        <dbReference type="ChEBI" id="CHEBI:30616"/>
        <dbReference type="ChEBI" id="CHEBI:57566"/>
        <dbReference type="ChEBI" id="CHEBI:58593"/>
        <dbReference type="ChEBI" id="CHEBI:456216"/>
        <dbReference type="EC" id="2.7.4.25"/>
    </reaction>
</comment>
<keyword evidence="3 8" id="KW-0547">Nucleotide-binding</keyword>
<keyword evidence="5 8" id="KW-0067">ATP-binding</keyword>
<feature type="binding site" evidence="8">
    <location>
        <begin position="11"/>
        <end position="19"/>
    </location>
    <ligand>
        <name>ATP</name>
        <dbReference type="ChEBI" id="CHEBI:30616"/>
    </ligand>
</feature>
<dbReference type="NCBIfam" id="TIGR00017">
    <property type="entry name" value="cmk"/>
    <property type="match status" value="1"/>
</dbReference>
<evidence type="ECO:0000256" key="6">
    <source>
        <dbReference type="ARBA" id="ARBA00047615"/>
    </source>
</evidence>
<evidence type="ECO:0000256" key="3">
    <source>
        <dbReference type="ARBA" id="ARBA00022741"/>
    </source>
</evidence>
<name>A0A1H9RVK3_9PSEU</name>
<keyword evidence="2 8" id="KW-0808">Transferase</keyword>